<evidence type="ECO:0000313" key="2">
    <source>
        <dbReference type="EMBL" id="CAI9178561.1"/>
    </source>
</evidence>
<sequence>MKWERRGGEYTQEPEQADWRRAAARSEGDLPTSAPWARAAHRPPLRARPAPLAECARGGSIVSSGRSSVPGRFPDITRPQGGPSRALTIAWLPCCRSGPHYDRQLP</sequence>
<dbReference type="Proteomes" id="UP001176941">
    <property type="component" value="Chromosome 8"/>
</dbReference>
<protein>
    <submittedName>
        <fullName evidence="2">Uncharacterized protein</fullName>
    </submittedName>
</protein>
<feature type="compositionally biased region" description="Basic and acidic residues" evidence="1">
    <location>
        <begin position="17"/>
        <end position="28"/>
    </location>
</feature>
<keyword evidence="3" id="KW-1185">Reference proteome</keyword>
<feature type="region of interest" description="Disordered" evidence="1">
    <location>
        <begin position="56"/>
        <end position="84"/>
    </location>
</feature>
<proteinExistence type="predicted"/>
<gene>
    <name evidence="2" type="ORF">MRATA1EN1_LOCUS27523</name>
</gene>
<evidence type="ECO:0000313" key="3">
    <source>
        <dbReference type="Proteomes" id="UP001176941"/>
    </source>
</evidence>
<evidence type="ECO:0000256" key="1">
    <source>
        <dbReference type="SAM" id="MobiDB-lite"/>
    </source>
</evidence>
<dbReference type="EMBL" id="OX459944">
    <property type="protein sequence ID" value="CAI9178561.1"/>
    <property type="molecule type" value="Genomic_DNA"/>
</dbReference>
<feature type="compositionally biased region" description="Low complexity" evidence="1">
    <location>
        <begin position="56"/>
        <end position="72"/>
    </location>
</feature>
<name>A0ABN9A2C2_RANTA</name>
<reference evidence="2" key="1">
    <citation type="submission" date="2023-04" db="EMBL/GenBank/DDBJ databases">
        <authorList>
            <consortium name="ELIXIR-Norway"/>
        </authorList>
    </citation>
    <scope>NUCLEOTIDE SEQUENCE [LARGE SCALE GENOMIC DNA]</scope>
</reference>
<feature type="region of interest" description="Disordered" evidence="1">
    <location>
        <begin position="1"/>
        <end position="36"/>
    </location>
</feature>
<accession>A0ABN9A2C2</accession>
<organism evidence="2 3">
    <name type="scientific">Rangifer tarandus platyrhynchus</name>
    <name type="common">Svalbard reindeer</name>
    <dbReference type="NCBI Taxonomy" id="3082113"/>
    <lineage>
        <taxon>Eukaryota</taxon>
        <taxon>Metazoa</taxon>
        <taxon>Chordata</taxon>
        <taxon>Craniata</taxon>
        <taxon>Vertebrata</taxon>
        <taxon>Euteleostomi</taxon>
        <taxon>Mammalia</taxon>
        <taxon>Eutheria</taxon>
        <taxon>Laurasiatheria</taxon>
        <taxon>Artiodactyla</taxon>
        <taxon>Ruminantia</taxon>
        <taxon>Pecora</taxon>
        <taxon>Cervidae</taxon>
        <taxon>Odocoileinae</taxon>
        <taxon>Rangifer</taxon>
    </lineage>
</organism>